<feature type="transmembrane region" description="Helical" evidence="7">
    <location>
        <begin position="64"/>
        <end position="80"/>
    </location>
</feature>
<dbReference type="PANTHER" id="PTHR30482:SF4">
    <property type="entry name" value="SLR1201 PROTEIN"/>
    <property type="match status" value="1"/>
</dbReference>
<feature type="transmembrane region" description="Helical" evidence="7">
    <location>
        <begin position="245"/>
        <end position="269"/>
    </location>
</feature>
<evidence type="ECO:0000256" key="3">
    <source>
        <dbReference type="ARBA" id="ARBA00022692"/>
    </source>
</evidence>
<evidence type="ECO:0000256" key="6">
    <source>
        <dbReference type="SAM" id="MobiDB-lite"/>
    </source>
</evidence>
<protein>
    <submittedName>
        <fullName evidence="8">Urea ABC transporter permease subunit UrtC</fullName>
    </submittedName>
</protein>
<comment type="subcellular location">
    <subcellularLocation>
        <location evidence="1">Cell membrane</location>
        <topology evidence="1">Multi-pass membrane protein</topology>
    </subcellularLocation>
</comment>
<dbReference type="InterPro" id="IPR043428">
    <property type="entry name" value="LivM-like"/>
</dbReference>
<evidence type="ECO:0000313" key="9">
    <source>
        <dbReference type="Proteomes" id="UP001609175"/>
    </source>
</evidence>
<dbReference type="NCBIfam" id="TIGR03408">
    <property type="entry name" value="urea_trans_UrtC"/>
    <property type="match status" value="1"/>
</dbReference>
<reference evidence="8 9" key="1">
    <citation type="submission" date="2024-10" db="EMBL/GenBank/DDBJ databases">
        <authorList>
            <person name="Riesco R."/>
        </authorList>
    </citation>
    <scope>NUCLEOTIDE SEQUENCE [LARGE SCALE GENOMIC DNA]</scope>
    <source>
        <strain evidence="8 9">NCIMB 15449</strain>
    </source>
</reference>
<name>A0ABW7JUG6_9NOCA</name>
<dbReference type="InterPro" id="IPR017778">
    <property type="entry name" value="ABC_transptr_urea_perm_UrtC"/>
</dbReference>
<accession>A0ABW7JUG6</accession>
<keyword evidence="4 7" id="KW-1133">Transmembrane helix</keyword>
<dbReference type="CDD" id="cd06581">
    <property type="entry name" value="TM_PBP1_LivM_like"/>
    <property type="match status" value="1"/>
</dbReference>
<evidence type="ECO:0000256" key="4">
    <source>
        <dbReference type="ARBA" id="ARBA00022989"/>
    </source>
</evidence>
<feature type="transmembrane region" description="Helical" evidence="7">
    <location>
        <begin position="146"/>
        <end position="166"/>
    </location>
</feature>
<keyword evidence="5 7" id="KW-0472">Membrane</keyword>
<keyword evidence="2" id="KW-1003">Cell membrane</keyword>
<feature type="transmembrane region" description="Helical" evidence="7">
    <location>
        <begin position="40"/>
        <end position="58"/>
    </location>
</feature>
<feature type="transmembrane region" description="Helical" evidence="7">
    <location>
        <begin position="12"/>
        <end position="33"/>
    </location>
</feature>
<feature type="transmembrane region" description="Helical" evidence="7">
    <location>
        <begin position="114"/>
        <end position="140"/>
    </location>
</feature>
<evidence type="ECO:0000256" key="2">
    <source>
        <dbReference type="ARBA" id="ARBA00022475"/>
    </source>
</evidence>
<sequence length="382" mass="40134">MTGLSSILRGGRGAAIGFALGAVLLFGIAPAVLSDFRLNLLAKLLCFAIVAVGIGLAWGRGGMLTLGQGVFFGIGAYVMAMHMKIADAEFVDADVPDFMQTAGIRELPSYWQPFASPFVAIVAIAVLPALTALLLGYGVFKRRVKGAYFAILSQALAAALAILLVGQRSIGGSNGLNGFQTFFGLNLYDPVNKKMLFFVAAATLLVVLAITRQVMHSRYGELLVAVRDQEERVRFLGYDPANIKIVAYTIAAFFAGIAGALVVPIVGFITPADIGIAPSIAFLIGVAIGGRTTLLGPVLGAIGVGWAQSALSEKFPSGWTYIQGGLFIVVVGFFPAGIAGLAAIRLRRKRKLDSDDPPPVAASVADPDPDLEPLDLVKEPVR</sequence>
<evidence type="ECO:0000313" key="8">
    <source>
        <dbReference type="EMBL" id="MFH5211656.1"/>
    </source>
</evidence>
<evidence type="ECO:0000256" key="1">
    <source>
        <dbReference type="ARBA" id="ARBA00004651"/>
    </source>
</evidence>
<keyword evidence="3 7" id="KW-0812">Transmembrane</keyword>
<organism evidence="8 9">
    <name type="scientific">Antrihabitans spumae</name>
    <dbReference type="NCBI Taxonomy" id="3373370"/>
    <lineage>
        <taxon>Bacteria</taxon>
        <taxon>Bacillati</taxon>
        <taxon>Actinomycetota</taxon>
        <taxon>Actinomycetes</taxon>
        <taxon>Mycobacteriales</taxon>
        <taxon>Nocardiaceae</taxon>
        <taxon>Antrihabitans</taxon>
    </lineage>
</organism>
<feature type="transmembrane region" description="Helical" evidence="7">
    <location>
        <begin position="319"/>
        <end position="344"/>
    </location>
</feature>
<dbReference type="EMBL" id="JBIMSO010000132">
    <property type="protein sequence ID" value="MFH5211656.1"/>
    <property type="molecule type" value="Genomic_DNA"/>
</dbReference>
<comment type="caution">
    <text evidence="8">The sequence shown here is derived from an EMBL/GenBank/DDBJ whole genome shotgun (WGS) entry which is preliminary data.</text>
</comment>
<gene>
    <name evidence="8" type="primary">urtC</name>
    <name evidence="8" type="ORF">ACHIPZ_26155</name>
</gene>
<dbReference type="RefSeq" id="WP_395118322.1">
    <property type="nucleotide sequence ID" value="NZ_JBIMSO010000132.1"/>
</dbReference>
<feature type="region of interest" description="Disordered" evidence="6">
    <location>
        <begin position="352"/>
        <end position="382"/>
    </location>
</feature>
<evidence type="ECO:0000256" key="7">
    <source>
        <dbReference type="SAM" id="Phobius"/>
    </source>
</evidence>
<dbReference type="InterPro" id="IPR001851">
    <property type="entry name" value="ABC_transp_permease"/>
</dbReference>
<evidence type="ECO:0000256" key="5">
    <source>
        <dbReference type="ARBA" id="ARBA00023136"/>
    </source>
</evidence>
<dbReference type="Pfam" id="PF02653">
    <property type="entry name" value="BPD_transp_2"/>
    <property type="match status" value="1"/>
</dbReference>
<proteinExistence type="predicted"/>
<dbReference type="Proteomes" id="UP001609175">
    <property type="component" value="Unassembled WGS sequence"/>
</dbReference>
<feature type="transmembrane region" description="Helical" evidence="7">
    <location>
        <begin position="281"/>
        <end position="307"/>
    </location>
</feature>
<feature type="transmembrane region" description="Helical" evidence="7">
    <location>
        <begin position="195"/>
        <end position="215"/>
    </location>
</feature>
<dbReference type="PANTHER" id="PTHR30482">
    <property type="entry name" value="HIGH-AFFINITY BRANCHED-CHAIN AMINO ACID TRANSPORT SYSTEM PERMEASE"/>
    <property type="match status" value="1"/>
</dbReference>